<dbReference type="SUPFAM" id="SSF54637">
    <property type="entry name" value="Thioesterase/thiol ester dehydrase-isomerase"/>
    <property type="match status" value="1"/>
</dbReference>
<dbReference type="Gene3D" id="3.10.129.10">
    <property type="entry name" value="Hotdog Thioesterase"/>
    <property type="match status" value="1"/>
</dbReference>
<dbReference type="InterPro" id="IPR029069">
    <property type="entry name" value="HotDog_dom_sf"/>
</dbReference>
<evidence type="ECO:0008006" key="3">
    <source>
        <dbReference type="Google" id="ProtNLM"/>
    </source>
</evidence>
<dbReference type="AlphaFoldDB" id="A0A4P2VCU8"/>
<accession>A0A4P2VCU8</accession>
<proteinExistence type="predicted"/>
<reference evidence="1 2" key="1">
    <citation type="journal article" date="2019" name="ISME J.">
        <title>Isolation and characterization of a thermophilic sulfur- and iron-reducing thaumarchaeote from a terrestrial acidic hot spring.</title>
        <authorList>
            <person name="Kato S."/>
            <person name="Itoh T."/>
            <person name="Yuki M."/>
            <person name="Nagamori M."/>
            <person name="Ohnishi M."/>
            <person name="Uematsu K."/>
            <person name="Suzuki K."/>
            <person name="Takashina T."/>
            <person name="Ohkuma M."/>
        </authorList>
    </citation>
    <scope>NUCLEOTIDE SEQUENCE [LARGE SCALE GENOMIC DNA]</scope>
    <source>
        <strain evidence="1 2">NAS-02</strain>
    </source>
</reference>
<dbReference type="Proteomes" id="UP000509448">
    <property type="component" value="Chromosome"/>
</dbReference>
<dbReference type="KEGG" id="ccai:NAS2_0965"/>
<protein>
    <recommendedName>
        <fullName evidence="3">Thioesterase domain-containing protein</fullName>
    </recommendedName>
</protein>
<name>A0A4P2VCU8_9ARCH</name>
<evidence type="ECO:0000313" key="2">
    <source>
        <dbReference type="Proteomes" id="UP000509448"/>
    </source>
</evidence>
<keyword evidence="2" id="KW-1185">Reference proteome</keyword>
<organism evidence="1 2">
    <name type="scientific">Conexivisphaera calida</name>
    <dbReference type="NCBI Taxonomy" id="1874277"/>
    <lineage>
        <taxon>Archaea</taxon>
        <taxon>Nitrososphaerota</taxon>
        <taxon>Conexivisphaeria</taxon>
        <taxon>Conexivisphaerales</taxon>
        <taxon>Conexivisphaeraceae</taxon>
        <taxon>Conexivisphaera</taxon>
    </lineage>
</organism>
<evidence type="ECO:0000313" key="1">
    <source>
        <dbReference type="EMBL" id="BBE42354.1"/>
    </source>
</evidence>
<dbReference type="EMBL" id="AP018732">
    <property type="protein sequence ID" value="BBE42354.1"/>
    <property type="molecule type" value="Genomic_DNA"/>
</dbReference>
<dbReference type="Pfam" id="PF13279">
    <property type="entry name" value="4HBT_2"/>
    <property type="match status" value="1"/>
</dbReference>
<sequence>MHFSRYSIWIDRAIQDLFRKIGLEFLSDGSLRRVEGGEVIAFAIGEYWTRIDRSSKLGDQLEVTVHPHEVRTRVVVFEGSVVDVADNATVAHGRITMIHIDPATGRSKEMPNWLVELLSR</sequence>
<gene>
    <name evidence="1" type="ORF">NAS2_0965</name>
</gene>